<feature type="region of interest" description="Disordered" evidence="1">
    <location>
        <begin position="75"/>
        <end position="99"/>
    </location>
</feature>
<dbReference type="AlphaFoldDB" id="A0A699S5P4"/>
<dbReference type="EMBL" id="BKCJ011139156">
    <property type="protein sequence ID" value="GFC92732.1"/>
    <property type="molecule type" value="Genomic_DNA"/>
</dbReference>
<dbReference type="EMBL" id="BKCJ011139245">
    <property type="protein sequence ID" value="GFC92744.1"/>
    <property type="molecule type" value="Genomic_DNA"/>
</dbReference>
<proteinExistence type="predicted"/>
<reference evidence="3" key="1">
    <citation type="journal article" date="2019" name="Sci. Rep.">
        <title>Draft genome of Tanacetum cinerariifolium, the natural source of mosquito coil.</title>
        <authorList>
            <person name="Yamashiro T."/>
            <person name="Shiraishi A."/>
            <person name="Satake H."/>
            <person name="Nakayama K."/>
        </authorList>
    </citation>
    <scope>NUCLEOTIDE SEQUENCE</scope>
</reference>
<sequence>YGQPSEAGSARKAAQPSRVANRARRLNSPAAQFLHSGDAAQTVLLAPGRSLMVNRLQNRGYFHGSASSEVQVKENTAQPVSAAPARPDAFAPDEFEYLP</sequence>
<feature type="non-terminal residue" evidence="3">
    <location>
        <position position="1"/>
    </location>
</feature>
<evidence type="ECO:0000313" key="3">
    <source>
        <dbReference type="EMBL" id="GFC92744.1"/>
    </source>
</evidence>
<evidence type="ECO:0000313" key="2">
    <source>
        <dbReference type="EMBL" id="GFC92732.1"/>
    </source>
</evidence>
<name>A0A699S5P4_TANCI</name>
<feature type="region of interest" description="Disordered" evidence="1">
    <location>
        <begin position="1"/>
        <end position="22"/>
    </location>
</feature>
<organism evidence="3">
    <name type="scientific">Tanacetum cinerariifolium</name>
    <name type="common">Dalmatian daisy</name>
    <name type="synonym">Chrysanthemum cinerariifolium</name>
    <dbReference type="NCBI Taxonomy" id="118510"/>
    <lineage>
        <taxon>Eukaryota</taxon>
        <taxon>Viridiplantae</taxon>
        <taxon>Streptophyta</taxon>
        <taxon>Embryophyta</taxon>
        <taxon>Tracheophyta</taxon>
        <taxon>Spermatophyta</taxon>
        <taxon>Magnoliopsida</taxon>
        <taxon>eudicotyledons</taxon>
        <taxon>Gunneridae</taxon>
        <taxon>Pentapetalae</taxon>
        <taxon>asterids</taxon>
        <taxon>campanulids</taxon>
        <taxon>Asterales</taxon>
        <taxon>Asteraceae</taxon>
        <taxon>Asteroideae</taxon>
        <taxon>Anthemideae</taxon>
        <taxon>Anthemidinae</taxon>
        <taxon>Tanacetum</taxon>
    </lineage>
</organism>
<accession>A0A699S5P4</accession>
<feature type="non-terminal residue" evidence="3">
    <location>
        <position position="99"/>
    </location>
</feature>
<gene>
    <name evidence="2" type="ORF">Tci_864702</name>
    <name evidence="3" type="ORF">Tci_864714</name>
</gene>
<comment type="caution">
    <text evidence="3">The sequence shown here is derived from an EMBL/GenBank/DDBJ whole genome shotgun (WGS) entry which is preliminary data.</text>
</comment>
<protein>
    <submittedName>
        <fullName evidence="3">Uncharacterized protein</fullName>
    </submittedName>
</protein>
<evidence type="ECO:0000256" key="1">
    <source>
        <dbReference type="SAM" id="MobiDB-lite"/>
    </source>
</evidence>